<dbReference type="AlphaFoldDB" id="A0A8D8B491"/>
<accession>A0A8D8B491</accession>
<name>A0A8D8B491_CULPI</name>
<evidence type="ECO:0000256" key="1">
    <source>
        <dbReference type="SAM" id="MobiDB-lite"/>
    </source>
</evidence>
<feature type="region of interest" description="Disordered" evidence="1">
    <location>
        <begin position="64"/>
        <end position="102"/>
    </location>
</feature>
<reference evidence="2" key="1">
    <citation type="submission" date="2021-05" db="EMBL/GenBank/DDBJ databases">
        <authorList>
            <person name="Alioto T."/>
            <person name="Alioto T."/>
            <person name="Gomez Garrido J."/>
        </authorList>
    </citation>
    <scope>NUCLEOTIDE SEQUENCE</scope>
</reference>
<organism evidence="2">
    <name type="scientific">Culex pipiens</name>
    <name type="common">House mosquito</name>
    <dbReference type="NCBI Taxonomy" id="7175"/>
    <lineage>
        <taxon>Eukaryota</taxon>
        <taxon>Metazoa</taxon>
        <taxon>Ecdysozoa</taxon>
        <taxon>Arthropoda</taxon>
        <taxon>Hexapoda</taxon>
        <taxon>Insecta</taxon>
        <taxon>Pterygota</taxon>
        <taxon>Neoptera</taxon>
        <taxon>Endopterygota</taxon>
        <taxon>Diptera</taxon>
        <taxon>Nematocera</taxon>
        <taxon>Culicoidea</taxon>
        <taxon>Culicidae</taxon>
        <taxon>Culicinae</taxon>
        <taxon>Culicini</taxon>
        <taxon>Culex</taxon>
        <taxon>Culex</taxon>
    </lineage>
</organism>
<sequence>MTVDESVLDENLNQPATKTTAKVFGDVTNVDVTCRQQSEIKIFIKHKKCQNRNRLKFWRYFSPKSPATTTTTTTSTAVRSGDRRRHQSKRRHAPTAVHFYSPVLQQQQPPQPEVDLQRQPLCPGSAVQTIAVDFGSPDLVASSADDDDLEAYMQEIKQRESQIVP</sequence>
<evidence type="ECO:0000313" key="2">
    <source>
        <dbReference type="EMBL" id="CAG6466222.1"/>
    </source>
</evidence>
<feature type="compositionally biased region" description="Basic residues" evidence="1">
    <location>
        <begin position="82"/>
        <end position="93"/>
    </location>
</feature>
<protein>
    <submittedName>
        <fullName evidence="2">(northern house mosquito) hypothetical protein</fullName>
    </submittedName>
</protein>
<dbReference type="EMBL" id="HBUE01055321">
    <property type="protein sequence ID" value="CAG6466222.1"/>
    <property type="molecule type" value="Transcribed_RNA"/>
</dbReference>
<proteinExistence type="predicted"/>